<evidence type="ECO:0000313" key="2">
    <source>
        <dbReference type="Proteomes" id="UP000275777"/>
    </source>
</evidence>
<dbReference type="AlphaFoldDB" id="A0A3S4LKC6"/>
<dbReference type="EC" id="5.99.1.3" evidence="1"/>
<dbReference type="Pfam" id="PF03989">
    <property type="entry name" value="DNA_gyraseA_C"/>
    <property type="match status" value="2"/>
</dbReference>
<sequence length="50" mass="5334">MNLDDGDNLIGVALTHGDDQIMLFSDAGKAVRFSETDVRRWAATPPACAA</sequence>
<name>A0A3S4LKC6_CHRVL</name>
<reference evidence="1 2" key="1">
    <citation type="submission" date="2018-12" db="EMBL/GenBank/DDBJ databases">
        <authorList>
            <consortium name="Pathogen Informatics"/>
        </authorList>
    </citation>
    <scope>NUCLEOTIDE SEQUENCE [LARGE SCALE GENOMIC DNA]</scope>
    <source>
        <strain evidence="1 2">NCTC9695</strain>
    </source>
</reference>
<dbReference type="InterPro" id="IPR035516">
    <property type="entry name" value="Gyrase/topoIV_suA_C"/>
</dbReference>
<organism evidence="1 2">
    <name type="scientific">Chromobacterium violaceum</name>
    <dbReference type="NCBI Taxonomy" id="536"/>
    <lineage>
        <taxon>Bacteria</taxon>
        <taxon>Pseudomonadati</taxon>
        <taxon>Pseudomonadota</taxon>
        <taxon>Betaproteobacteria</taxon>
        <taxon>Neisseriales</taxon>
        <taxon>Chromobacteriaceae</taxon>
        <taxon>Chromobacterium</taxon>
    </lineage>
</organism>
<dbReference type="GO" id="GO:0006265">
    <property type="term" value="P:DNA topological change"/>
    <property type="evidence" value="ECO:0007669"/>
    <property type="project" value="InterPro"/>
</dbReference>
<accession>A0A3S4LKC6</accession>
<dbReference type="Proteomes" id="UP000275777">
    <property type="component" value="Chromosome"/>
</dbReference>
<evidence type="ECO:0000313" key="1">
    <source>
        <dbReference type="EMBL" id="VEB42785.1"/>
    </source>
</evidence>
<dbReference type="EMBL" id="LR134182">
    <property type="protein sequence ID" value="VEB42785.1"/>
    <property type="molecule type" value="Genomic_DNA"/>
</dbReference>
<dbReference type="InterPro" id="IPR006691">
    <property type="entry name" value="GyrA/parC_rep"/>
</dbReference>
<dbReference type="GO" id="GO:0003916">
    <property type="term" value="F:DNA topoisomerase activity"/>
    <property type="evidence" value="ECO:0007669"/>
    <property type="project" value="InterPro"/>
</dbReference>
<dbReference type="Gene3D" id="2.120.10.90">
    <property type="entry name" value="DNA gyrase/topoisomerase IV, subunit A, C-terminal"/>
    <property type="match status" value="1"/>
</dbReference>
<keyword evidence="1" id="KW-0413">Isomerase</keyword>
<proteinExistence type="predicted"/>
<dbReference type="GO" id="GO:0003677">
    <property type="term" value="F:DNA binding"/>
    <property type="evidence" value="ECO:0007669"/>
    <property type="project" value="InterPro"/>
</dbReference>
<protein>
    <submittedName>
        <fullName evidence="1">DNA gyrase subunit A</fullName>
        <ecNumber evidence="1">5.99.1.3</ecNumber>
    </submittedName>
</protein>
<gene>
    <name evidence="1" type="primary">gyrA_5</name>
    <name evidence="1" type="ORF">NCTC9695_03236</name>
</gene>
<dbReference type="SUPFAM" id="SSF101904">
    <property type="entry name" value="GyrA/ParC C-terminal domain-like"/>
    <property type="match status" value="1"/>
</dbReference>
<dbReference type="GO" id="GO:0005524">
    <property type="term" value="F:ATP binding"/>
    <property type="evidence" value="ECO:0007669"/>
    <property type="project" value="InterPro"/>
</dbReference>